<dbReference type="CDD" id="cd04301">
    <property type="entry name" value="NAT_SF"/>
    <property type="match status" value="1"/>
</dbReference>
<dbReference type="PANTHER" id="PTHR43617">
    <property type="entry name" value="L-AMINO ACID N-ACETYLTRANSFERASE"/>
    <property type="match status" value="1"/>
</dbReference>
<dbReference type="InterPro" id="IPR016181">
    <property type="entry name" value="Acyl_CoA_acyltransferase"/>
</dbReference>
<dbReference type="GO" id="GO:0016747">
    <property type="term" value="F:acyltransferase activity, transferring groups other than amino-acyl groups"/>
    <property type="evidence" value="ECO:0007669"/>
    <property type="project" value="InterPro"/>
</dbReference>
<dbReference type="InterPro" id="IPR050276">
    <property type="entry name" value="MshD_Acetyltransferase"/>
</dbReference>
<dbReference type="Gene3D" id="3.40.630.30">
    <property type="match status" value="1"/>
</dbReference>
<protein>
    <recommendedName>
        <fullName evidence="1">N-acetyltransferase domain-containing protein</fullName>
    </recommendedName>
</protein>
<dbReference type="EMBL" id="BARS01008178">
    <property type="protein sequence ID" value="GAF75053.1"/>
    <property type="molecule type" value="Genomic_DNA"/>
</dbReference>
<gene>
    <name evidence="2" type="ORF">S01H1_15651</name>
</gene>
<dbReference type="SUPFAM" id="SSF55729">
    <property type="entry name" value="Acyl-CoA N-acyltransferases (Nat)"/>
    <property type="match status" value="1"/>
</dbReference>
<dbReference type="PROSITE" id="PS51186">
    <property type="entry name" value="GNAT"/>
    <property type="match status" value="1"/>
</dbReference>
<feature type="domain" description="N-acetyltransferase" evidence="1">
    <location>
        <begin position="3"/>
        <end position="147"/>
    </location>
</feature>
<reference evidence="2" key="1">
    <citation type="journal article" date="2014" name="Front. Microbiol.">
        <title>High frequency of phylogenetically diverse reductive dehalogenase-homologous genes in deep subseafloor sedimentary metagenomes.</title>
        <authorList>
            <person name="Kawai M."/>
            <person name="Futagami T."/>
            <person name="Toyoda A."/>
            <person name="Takaki Y."/>
            <person name="Nishi S."/>
            <person name="Hori S."/>
            <person name="Arai W."/>
            <person name="Tsubouchi T."/>
            <person name="Morono Y."/>
            <person name="Uchiyama I."/>
            <person name="Ito T."/>
            <person name="Fujiyama A."/>
            <person name="Inagaki F."/>
            <person name="Takami H."/>
        </authorList>
    </citation>
    <scope>NUCLEOTIDE SEQUENCE</scope>
    <source>
        <strain evidence="2">Expedition CK06-06</strain>
    </source>
</reference>
<evidence type="ECO:0000313" key="2">
    <source>
        <dbReference type="EMBL" id="GAF75053.1"/>
    </source>
</evidence>
<organism evidence="2">
    <name type="scientific">marine sediment metagenome</name>
    <dbReference type="NCBI Taxonomy" id="412755"/>
    <lineage>
        <taxon>unclassified sequences</taxon>
        <taxon>metagenomes</taxon>
        <taxon>ecological metagenomes</taxon>
    </lineage>
</organism>
<comment type="caution">
    <text evidence="2">The sequence shown here is derived from an EMBL/GenBank/DDBJ whole genome shotgun (WGS) entry which is preliminary data.</text>
</comment>
<accession>X0S1W3</accession>
<sequence>MDVTLREITMESFFECIKLDVAEDQKGFVASNVFSLAEAKADSVSNPLAIYAGDQMVGFIMYDFDPKEDRGYISRLMVDARFQGNGYGRAAIGQVIDRLKEIPECREIQTSFAPANSVAERLYAGFGFERTGEVVDGEIVVRMKLSA</sequence>
<dbReference type="AlphaFoldDB" id="X0S1W3"/>
<dbReference type="Pfam" id="PF00583">
    <property type="entry name" value="Acetyltransf_1"/>
    <property type="match status" value="1"/>
</dbReference>
<proteinExistence type="predicted"/>
<name>X0S1W3_9ZZZZ</name>
<dbReference type="InterPro" id="IPR000182">
    <property type="entry name" value="GNAT_dom"/>
</dbReference>
<dbReference type="PANTHER" id="PTHR43617:SF2">
    <property type="entry name" value="UPF0039 PROTEIN SLL0451"/>
    <property type="match status" value="1"/>
</dbReference>
<evidence type="ECO:0000259" key="1">
    <source>
        <dbReference type="PROSITE" id="PS51186"/>
    </source>
</evidence>